<dbReference type="InterPro" id="IPR042197">
    <property type="entry name" value="Apaf_helical"/>
</dbReference>
<dbReference type="InterPro" id="IPR036388">
    <property type="entry name" value="WH-like_DNA-bd_sf"/>
</dbReference>
<comment type="similarity">
    <text evidence="1">Belongs to the disease resistance NB-LRR family.</text>
</comment>
<dbReference type="PRINTS" id="PR00364">
    <property type="entry name" value="DISEASERSIST"/>
</dbReference>
<feature type="domain" description="Disease resistance N-terminal" evidence="8">
    <location>
        <begin position="13"/>
        <end position="97"/>
    </location>
</feature>
<dbReference type="Gene3D" id="1.10.10.10">
    <property type="entry name" value="Winged helix-like DNA-binding domain superfamily/Winged helix DNA-binding domain"/>
    <property type="match status" value="1"/>
</dbReference>
<feature type="domain" description="Disease resistance protein winged helix" evidence="9">
    <location>
        <begin position="423"/>
        <end position="496"/>
    </location>
</feature>
<dbReference type="Pfam" id="PF18052">
    <property type="entry name" value="Rx_N"/>
    <property type="match status" value="1"/>
</dbReference>
<organism evidence="11 12">
    <name type="scientific">Heracleum sosnowskyi</name>
    <dbReference type="NCBI Taxonomy" id="360622"/>
    <lineage>
        <taxon>Eukaryota</taxon>
        <taxon>Viridiplantae</taxon>
        <taxon>Streptophyta</taxon>
        <taxon>Embryophyta</taxon>
        <taxon>Tracheophyta</taxon>
        <taxon>Spermatophyta</taxon>
        <taxon>Magnoliopsida</taxon>
        <taxon>eudicotyledons</taxon>
        <taxon>Gunneridae</taxon>
        <taxon>Pentapetalae</taxon>
        <taxon>asterids</taxon>
        <taxon>campanulids</taxon>
        <taxon>Apiales</taxon>
        <taxon>Apiaceae</taxon>
        <taxon>Apioideae</taxon>
        <taxon>apioid superclade</taxon>
        <taxon>Tordylieae</taxon>
        <taxon>Tordyliinae</taxon>
        <taxon>Heracleum</taxon>
    </lineage>
</organism>
<dbReference type="AlphaFoldDB" id="A0AAD8N2X6"/>
<evidence type="ECO:0000313" key="12">
    <source>
        <dbReference type="Proteomes" id="UP001237642"/>
    </source>
</evidence>
<evidence type="ECO:0000259" key="7">
    <source>
        <dbReference type="Pfam" id="PF00931"/>
    </source>
</evidence>
<dbReference type="Gene3D" id="1.10.8.430">
    <property type="entry name" value="Helical domain of apoptotic protease-activating factors"/>
    <property type="match status" value="1"/>
</dbReference>
<dbReference type="InterPro" id="IPR032675">
    <property type="entry name" value="LRR_dom_sf"/>
</dbReference>
<dbReference type="FunFam" id="3.40.50.300:FF:001091">
    <property type="entry name" value="Probable disease resistance protein At1g61300"/>
    <property type="match status" value="1"/>
</dbReference>
<dbReference type="InterPro" id="IPR056789">
    <property type="entry name" value="LRR_R13L1-DRL21"/>
</dbReference>
<evidence type="ECO:0000256" key="6">
    <source>
        <dbReference type="ARBA" id="ARBA00022840"/>
    </source>
</evidence>
<dbReference type="SUPFAM" id="SSF52540">
    <property type="entry name" value="P-loop containing nucleoside triphosphate hydrolases"/>
    <property type="match status" value="1"/>
</dbReference>
<proteinExistence type="inferred from homology"/>
<dbReference type="InterPro" id="IPR058922">
    <property type="entry name" value="WHD_DRP"/>
</dbReference>
<dbReference type="Pfam" id="PF25019">
    <property type="entry name" value="LRR_R13L1-DRL21"/>
    <property type="match status" value="1"/>
</dbReference>
<evidence type="ECO:0000256" key="1">
    <source>
        <dbReference type="ARBA" id="ARBA00008894"/>
    </source>
</evidence>
<keyword evidence="3" id="KW-0677">Repeat</keyword>
<keyword evidence="4" id="KW-0547">Nucleotide-binding</keyword>
<name>A0AAD8N2X6_9APIA</name>
<evidence type="ECO:0000259" key="10">
    <source>
        <dbReference type="Pfam" id="PF25019"/>
    </source>
</evidence>
<evidence type="ECO:0000256" key="5">
    <source>
        <dbReference type="ARBA" id="ARBA00022821"/>
    </source>
</evidence>
<dbReference type="InterPro" id="IPR027417">
    <property type="entry name" value="P-loop_NTPase"/>
</dbReference>
<evidence type="ECO:0000256" key="3">
    <source>
        <dbReference type="ARBA" id="ARBA00022737"/>
    </source>
</evidence>
<feature type="domain" description="NB-ARC" evidence="7">
    <location>
        <begin position="169"/>
        <end position="340"/>
    </location>
</feature>
<dbReference type="SUPFAM" id="SSF52058">
    <property type="entry name" value="L domain-like"/>
    <property type="match status" value="2"/>
</dbReference>
<reference evidence="11" key="1">
    <citation type="submission" date="2023-02" db="EMBL/GenBank/DDBJ databases">
        <title>Genome of toxic invasive species Heracleum sosnowskyi carries increased number of genes despite the absence of recent whole-genome duplications.</title>
        <authorList>
            <person name="Schelkunov M."/>
            <person name="Shtratnikova V."/>
            <person name="Makarenko M."/>
            <person name="Klepikova A."/>
            <person name="Omelchenko D."/>
            <person name="Novikova G."/>
            <person name="Obukhova E."/>
            <person name="Bogdanov V."/>
            <person name="Penin A."/>
            <person name="Logacheva M."/>
        </authorList>
    </citation>
    <scope>NUCLEOTIDE SEQUENCE</scope>
    <source>
        <strain evidence="11">Hsosn_3</strain>
        <tissue evidence="11">Leaf</tissue>
    </source>
</reference>
<dbReference type="PANTHER" id="PTHR36766:SF70">
    <property type="entry name" value="DISEASE RESISTANCE PROTEIN RGA4"/>
    <property type="match status" value="1"/>
</dbReference>
<dbReference type="GO" id="GO:0005524">
    <property type="term" value="F:ATP binding"/>
    <property type="evidence" value="ECO:0007669"/>
    <property type="project" value="UniProtKB-KW"/>
</dbReference>
<dbReference type="EMBL" id="JAUIZM010000003">
    <property type="protein sequence ID" value="KAK1393991.1"/>
    <property type="molecule type" value="Genomic_DNA"/>
</dbReference>
<dbReference type="GO" id="GO:0043531">
    <property type="term" value="F:ADP binding"/>
    <property type="evidence" value="ECO:0007669"/>
    <property type="project" value="InterPro"/>
</dbReference>
<keyword evidence="5" id="KW-0611">Plant defense</keyword>
<comment type="caution">
    <text evidence="11">The sequence shown here is derived from an EMBL/GenBank/DDBJ whole genome shotgun (WGS) entry which is preliminary data.</text>
</comment>
<dbReference type="Gene3D" id="3.80.10.10">
    <property type="entry name" value="Ribonuclease Inhibitor"/>
    <property type="match status" value="2"/>
</dbReference>
<sequence length="1131" mass="128579">MAEAIVADLAAGLVRKLASLVAEEVIQAWNLDEDLETLRERFDIIGALLNDAQAKNLIMSTAQKWFNKLEEVANVTEAFMDELAYEVTRRNVENSHKVWDNFIPSKNTLLFRFKVARKIKSIHASFDQIFKWAGDLGLHAVEHLNLAAQPRDIRTTPSFEDKTFVVGREKDISNLVQTVCKNNEQDLHVVAIVGMGGQGKTTLARMVFNSDDVINMFPKRMWITISDEFKLISILNEMVEALTSTKSDLQNPQGLVNELQKCIKGEKFLLVLDDVWNEETVKWDDLRNSLLGVSGAKGSTVIVTTRNQEVIAAMKNCVPYPLEKLQEDTGYELFKKIAFQDGGVSEVEPFSDLGRSMVKRCGGLPLAIKALGGLLQSKKSEQEWRDIQNSEIWKSKGVLSSLRLSYDNLPYSSLKRCFLYCSILPKDSVIYKDELVQIWMALGFLLPIPGTDALMEDVGRDYFNILLWHSLLEGIKRDDFGNIESCKMHDLVHDLALDLSKHYSINVETGRELNHVSKATYLRLNEWVSNRNPKIPKRNLEKVRFLHARACIFGDVLPYIAHLTVLVLSTDGVSKEDAGELPKSLRSMKYVKHLDISCLTCKVPNYITEFYNLQTLKVRNLKELPKTFCNLINLRHLYIWNSYGTKYLLNGIEKLTCLQTLPYFVVSKYKNCLIGQLEGLHNLRGKVDLYGLSDVANRQEASKAKLCKKSNIQSLLLNWKTDKDERVNNDEEECVIDGLEPHRNLKELIIEYFTGKRLASWITKMTNLVKIRLSDCERCEELPSLSNLPQLREMIIERMDNVIIIGSNYGPAGKVKTLYPSLIKLKLWDLPKLEEWLEPDTSRVNEDKVFPKLEVVEIVSCSKLRTIPDSCFPSLERLTINGVDNSKMILEAMSTKVSSLRNLQISNVYVRNRGGGSSSLNMDPVFEELLKNNSRTLTDLDLSKYQGLTRLKIGVALEILRVSDCPDLTSINIVEETCCLKYLNIRRCASLSELAQSVSFTIERLCIDEIPRVLSSTVISFPNLIQLEMWGKEKVNSTLEFDDHLVSAFPALTSLLILNYKGLKALPDTIAKLQSLENLSISACKDLESLPTFDESHSIRCLHISWCPVLEDRCKESGPEWYKIQHIPRFN</sequence>
<evidence type="ECO:0000259" key="9">
    <source>
        <dbReference type="Pfam" id="PF23559"/>
    </source>
</evidence>
<protein>
    <submittedName>
        <fullName evidence="11">NB-ARC domain-containing protein</fullName>
    </submittedName>
</protein>
<dbReference type="Proteomes" id="UP001237642">
    <property type="component" value="Unassembled WGS sequence"/>
</dbReference>
<evidence type="ECO:0000256" key="4">
    <source>
        <dbReference type="ARBA" id="ARBA00022741"/>
    </source>
</evidence>
<keyword evidence="6" id="KW-0067">ATP-binding</keyword>
<evidence type="ECO:0000313" key="11">
    <source>
        <dbReference type="EMBL" id="KAK1393991.1"/>
    </source>
</evidence>
<gene>
    <name evidence="11" type="ORF">POM88_013047</name>
</gene>
<dbReference type="Gene3D" id="1.20.5.4130">
    <property type="match status" value="1"/>
</dbReference>
<feature type="domain" description="R13L1/DRL21-like LRR repeat region" evidence="10">
    <location>
        <begin position="674"/>
        <end position="799"/>
    </location>
</feature>
<dbReference type="Pfam" id="PF00931">
    <property type="entry name" value="NB-ARC"/>
    <property type="match status" value="1"/>
</dbReference>
<accession>A0AAD8N2X6</accession>
<evidence type="ECO:0000256" key="2">
    <source>
        <dbReference type="ARBA" id="ARBA00022614"/>
    </source>
</evidence>
<keyword evidence="12" id="KW-1185">Reference proteome</keyword>
<dbReference type="Pfam" id="PF23559">
    <property type="entry name" value="WHD_DRP"/>
    <property type="match status" value="1"/>
</dbReference>
<reference evidence="11" key="2">
    <citation type="submission" date="2023-05" db="EMBL/GenBank/DDBJ databases">
        <authorList>
            <person name="Schelkunov M.I."/>
        </authorList>
    </citation>
    <scope>NUCLEOTIDE SEQUENCE</scope>
    <source>
        <strain evidence="11">Hsosn_3</strain>
        <tissue evidence="11">Leaf</tissue>
    </source>
</reference>
<dbReference type="GO" id="GO:0051607">
    <property type="term" value="P:defense response to virus"/>
    <property type="evidence" value="ECO:0007669"/>
    <property type="project" value="UniProtKB-ARBA"/>
</dbReference>
<keyword evidence="2" id="KW-0433">Leucine-rich repeat</keyword>
<dbReference type="Gene3D" id="3.40.50.300">
    <property type="entry name" value="P-loop containing nucleotide triphosphate hydrolases"/>
    <property type="match status" value="1"/>
</dbReference>
<dbReference type="InterPro" id="IPR002182">
    <property type="entry name" value="NB-ARC"/>
</dbReference>
<dbReference type="PANTHER" id="PTHR36766">
    <property type="entry name" value="PLANT BROAD-SPECTRUM MILDEW RESISTANCE PROTEIN RPW8"/>
    <property type="match status" value="1"/>
</dbReference>
<evidence type="ECO:0000259" key="8">
    <source>
        <dbReference type="Pfam" id="PF18052"/>
    </source>
</evidence>
<dbReference type="FunFam" id="1.10.10.10:FF:000322">
    <property type="entry name" value="Probable disease resistance protein At1g63360"/>
    <property type="match status" value="1"/>
</dbReference>
<dbReference type="InterPro" id="IPR041118">
    <property type="entry name" value="Rx_N"/>
</dbReference>